<evidence type="ECO:0000256" key="8">
    <source>
        <dbReference type="ARBA" id="ARBA00038886"/>
    </source>
</evidence>
<dbReference type="GO" id="GO:0042423">
    <property type="term" value="P:catecholamine biosynthetic process"/>
    <property type="evidence" value="ECO:0007669"/>
    <property type="project" value="UniProtKB-KW"/>
</dbReference>
<evidence type="ECO:0000256" key="11">
    <source>
        <dbReference type="PIRSR" id="PIRSR602129-50"/>
    </source>
</evidence>
<evidence type="ECO:0000256" key="5">
    <source>
        <dbReference type="ARBA" id="ARBA00022793"/>
    </source>
</evidence>
<dbReference type="Proteomes" id="UP000006672">
    <property type="component" value="Unassembled WGS sequence"/>
</dbReference>
<dbReference type="GO" id="GO:0005737">
    <property type="term" value="C:cytoplasm"/>
    <property type="evidence" value="ECO:0007669"/>
    <property type="project" value="TreeGrafter"/>
</dbReference>
<dbReference type="Gene3D" id="3.90.1150.10">
    <property type="entry name" value="Aspartate Aminotransferase, domain 1"/>
    <property type="match status" value="1"/>
</dbReference>
<dbReference type="OMA" id="LCPEYRY"/>
<dbReference type="GO" id="GO:0006520">
    <property type="term" value="P:amino acid metabolic process"/>
    <property type="evidence" value="ECO:0007669"/>
    <property type="project" value="InterPro"/>
</dbReference>
<dbReference type="EMBL" id="CAAKNF010000194">
    <property type="protein sequence ID" value="VIO95605.1"/>
    <property type="molecule type" value="Genomic_DNA"/>
</dbReference>
<protein>
    <recommendedName>
        <fullName evidence="9">Aromatic-L-amino-acid decarboxylase</fullName>
        <ecNumber evidence="8">4.1.1.28</ecNumber>
    </recommendedName>
    <alternativeName>
        <fullName evidence="10">DOPA decarboxylase</fullName>
    </alternativeName>
</protein>
<comment type="similarity">
    <text evidence="2 12">Belongs to the group II decarboxylase family.</text>
</comment>
<dbReference type="InterPro" id="IPR002129">
    <property type="entry name" value="PyrdxlP-dep_de-COase"/>
</dbReference>
<evidence type="ECO:0000256" key="7">
    <source>
        <dbReference type="ARBA" id="ARBA00023239"/>
    </source>
</evidence>
<organism evidence="13">
    <name type="scientific">Brugia malayi</name>
    <name type="common">Filarial nematode worm</name>
    <dbReference type="NCBI Taxonomy" id="6279"/>
    <lineage>
        <taxon>Eukaryota</taxon>
        <taxon>Metazoa</taxon>
        <taxon>Ecdysozoa</taxon>
        <taxon>Nematoda</taxon>
        <taxon>Chromadorea</taxon>
        <taxon>Rhabditida</taxon>
        <taxon>Spirurina</taxon>
        <taxon>Spiruromorpha</taxon>
        <taxon>Filarioidea</taxon>
        <taxon>Onchocercidae</taxon>
        <taxon>Brugia</taxon>
    </lineage>
</organism>
<gene>
    <name evidence="14 16" type="primary">Bma-basl-1</name>
    <name evidence="13 17" type="ORF">Bm1969</name>
    <name evidence="14" type="ORF">BM_BM1969</name>
    <name evidence="13" type="ORF">BM_Bm1969</name>
</gene>
<dbReference type="InterPro" id="IPR010977">
    <property type="entry name" value="Aromatic_deC"/>
</dbReference>
<dbReference type="GO" id="GO:0030170">
    <property type="term" value="F:pyridoxal phosphate binding"/>
    <property type="evidence" value="ECO:0007669"/>
    <property type="project" value="InterPro"/>
</dbReference>
<reference evidence="14" key="3">
    <citation type="submission" date="2019-04" db="EMBL/GenBank/DDBJ databases">
        <authorList>
            <person name="Howe K."/>
            <person name="Paulini M."/>
            <person name="Williams G."/>
        </authorList>
    </citation>
    <scope>NUCLEOTIDE SEQUENCE [LARGE SCALE GENOMIC DNA]</scope>
    <source>
        <strain evidence="14">FR3</strain>
    </source>
</reference>
<reference evidence="13 15" key="1">
    <citation type="journal article" date="2007" name="Science">
        <title>Draft genome of the filarial nematode parasite Brugia malayi.</title>
        <authorList>
            <person name="Ghedin E."/>
            <person name="Wang S."/>
            <person name="Spiro D."/>
            <person name="Caler E."/>
            <person name="Zhao Q."/>
            <person name="Crabtree J."/>
            <person name="Allen J.E."/>
            <person name="Delcher A.L."/>
            <person name="Guiliano D.B."/>
            <person name="Miranda-Saavedra D."/>
            <person name="Angiuoli S.V."/>
            <person name="Creasy T."/>
            <person name="Amedeo P."/>
            <person name="Haas B."/>
            <person name="El-Sayed N.M."/>
            <person name="Wortman J.R."/>
            <person name="Feldblyum T."/>
            <person name="Tallon L."/>
            <person name="Schatz M."/>
            <person name="Shumway M."/>
            <person name="Koo H."/>
            <person name="Salzberg S.L."/>
            <person name="Schobel S."/>
            <person name="Pertea M."/>
            <person name="Pop M."/>
            <person name="White O."/>
            <person name="Barton G.J."/>
            <person name="Carlow C.K."/>
            <person name="Crawford M.J."/>
            <person name="Daub J."/>
            <person name="Dimmic M.W."/>
            <person name="Estes C.F."/>
            <person name="Foster J.M."/>
            <person name="Ganatra M."/>
            <person name="Gregory W.F."/>
            <person name="Johnson N.M."/>
            <person name="Jin J."/>
            <person name="Komuniecki R."/>
            <person name="Korf I."/>
            <person name="Kumar S."/>
            <person name="Laney S."/>
            <person name="Li B.W."/>
            <person name="Li W."/>
            <person name="Lindblom T.H."/>
            <person name="Lustigman S."/>
            <person name="Ma D."/>
            <person name="Maina C.V."/>
            <person name="Martin D.M."/>
            <person name="McCarter J.P."/>
            <person name="McReynolds L."/>
            <person name="Mitreva M."/>
            <person name="Nutman T.B."/>
            <person name="Parkinson J."/>
            <person name="Peregrin-Alvarez J.M."/>
            <person name="Poole C."/>
            <person name="Ren Q."/>
            <person name="Saunders L."/>
            <person name="Sluder A.E."/>
            <person name="Smith K."/>
            <person name="Stanke M."/>
            <person name="Unnasch T.R."/>
            <person name="Ware J."/>
            <person name="Wei A.D."/>
            <person name="Weil G."/>
            <person name="Williams D.J."/>
            <person name="Zhang Y."/>
            <person name="Williams S.A."/>
            <person name="Fraser-Liggett C."/>
            <person name="Slatko B."/>
            <person name="Blaxter M.L."/>
            <person name="Scott A.L."/>
        </authorList>
    </citation>
    <scope>NUCLEOTIDE SEQUENCE</scope>
    <source>
        <strain evidence="13 15">FR3</strain>
    </source>
</reference>
<dbReference type="KEGG" id="bmy:BM_BM1969"/>
<dbReference type="WormBase" id="Bm1969">
    <property type="protein sequence ID" value="BM36541"/>
    <property type="gene ID" value="WBGene00222230"/>
</dbReference>
<dbReference type="STRING" id="6279.A0A0I9N656"/>
<feature type="modified residue" description="N6-(pyridoxal phosphate)lysine" evidence="11">
    <location>
        <position position="328"/>
    </location>
</feature>
<dbReference type="GO" id="GO:0004058">
    <property type="term" value="F:aromatic-L-amino-acid decarboxylase activity"/>
    <property type="evidence" value="ECO:0007669"/>
    <property type="project" value="UniProtKB-EC"/>
</dbReference>
<evidence type="ECO:0000256" key="9">
    <source>
        <dbReference type="ARBA" id="ARBA00040968"/>
    </source>
</evidence>
<dbReference type="Pfam" id="PF00282">
    <property type="entry name" value="Pyridoxal_deC"/>
    <property type="match status" value="2"/>
</dbReference>
<keyword evidence="7 12" id="KW-0456">Lyase</keyword>
<evidence type="ECO:0000256" key="12">
    <source>
        <dbReference type="RuleBase" id="RU000382"/>
    </source>
</evidence>
<dbReference type="FunCoup" id="A0A0I9N656">
    <property type="interactions" value="31"/>
</dbReference>
<accession>A0A0I9N656</accession>
<reference evidence="13" key="2">
    <citation type="submission" date="2012-12" db="EMBL/GenBank/DDBJ databases">
        <authorList>
            <person name="Gao Y.W."/>
            <person name="Fan S.T."/>
            <person name="Sun H.T."/>
            <person name="Wang Z."/>
            <person name="Gao X.L."/>
            <person name="Li Y.G."/>
            <person name="Wang T.C."/>
            <person name="Zhang K."/>
            <person name="Xu W.W."/>
            <person name="Yu Z.J."/>
            <person name="Xia X.Z."/>
        </authorList>
    </citation>
    <scope>NUCLEOTIDE SEQUENCE</scope>
    <source>
        <strain evidence="13">FR3</strain>
    </source>
</reference>
<keyword evidence="6 11" id="KW-0663">Pyridoxal phosphate</keyword>
<dbReference type="GO" id="GO:0019752">
    <property type="term" value="P:carboxylic acid metabolic process"/>
    <property type="evidence" value="ECO:0007669"/>
    <property type="project" value="InterPro"/>
</dbReference>
<keyword evidence="5" id="KW-0210">Decarboxylase</keyword>
<dbReference type="Gene3D" id="3.40.640.10">
    <property type="entry name" value="Type I PLP-dependent aspartate aminotransferase-like (Major domain)"/>
    <property type="match status" value="1"/>
</dbReference>
<evidence type="ECO:0000256" key="1">
    <source>
        <dbReference type="ARBA" id="ARBA00001933"/>
    </source>
</evidence>
<dbReference type="WBParaSite" id="Bm1969.1">
    <property type="protein sequence ID" value="Bm1969.1"/>
    <property type="gene ID" value="WBGene00222230"/>
</dbReference>
<dbReference type="InterPro" id="IPR015421">
    <property type="entry name" value="PyrdxlP-dep_Trfase_major"/>
</dbReference>
<dbReference type="InterPro" id="IPR015422">
    <property type="entry name" value="PyrdxlP-dep_Trfase_small"/>
</dbReference>
<evidence type="ECO:0000313" key="16">
    <source>
        <dbReference type="WBParaSite" id="Bm1969.1"/>
    </source>
</evidence>
<dbReference type="InterPro" id="IPR015424">
    <property type="entry name" value="PyrdxlP-dep_Trfase"/>
</dbReference>
<dbReference type="OrthoDB" id="639767at2759"/>
<name>A0A0I9N656_BRUMA</name>
<evidence type="ECO:0000256" key="2">
    <source>
        <dbReference type="ARBA" id="ARBA00009533"/>
    </source>
</evidence>
<accession>A0A4E9FF64</accession>
<keyword evidence="4" id="KW-0127">Catecholamine biosynthesis</keyword>
<proteinExistence type="inferred from homology"/>
<evidence type="ECO:0000256" key="3">
    <source>
        <dbReference type="ARBA" id="ARBA00011738"/>
    </source>
</evidence>
<evidence type="ECO:0000256" key="4">
    <source>
        <dbReference type="ARBA" id="ARBA00022584"/>
    </source>
</evidence>
<dbReference type="CTD" id="6099785"/>
<dbReference type="AlphaFoldDB" id="A0A0I9N656"/>
<dbReference type="PANTHER" id="PTHR11999">
    <property type="entry name" value="GROUP II PYRIDOXAL-5-PHOSPHATE DECARBOXYLASE"/>
    <property type="match status" value="1"/>
</dbReference>
<evidence type="ECO:0000313" key="17">
    <source>
        <dbReference type="WormBase" id="Bm1969"/>
    </source>
</evidence>
<dbReference type="RefSeq" id="XP_042935808.1">
    <property type="nucleotide sequence ID" value="XM_043079874.1"/>
</dbReference>
<dbReference type="PANTHER" id="PTHR11999:SF167">
    <property type="entry name" value="AROMATIC-L-AMINO-ACID DECARBOXYLASE"/>
    <property type="match status" value="1"/>
</dbReference>
<evidence type="ECO:0000313" key="15">
    <source>
        <dbReference type="Proteomes" id="UP000006672"/>
    </source>
</evidence>
<comment type="subunit">
    <text evidence="3">Homodimer.</text>
</comment>
<dbReference type="EMBL" id="LN854849">
    <property type="protein sequence ID" value="CTP80684.1"/>
    <property type="molecule type" value="Genomic_DNA"/>
</dbReference>
<dbReference type="GO" id="GO:0042427">
    <property type="term" value="P:serotonin biosynthetic process"/>
    <property type="evidence" value="ECO:0007669"/>
    <property type="project" value="TreeGrafter"/>
</dbReference>
<comment type="cofactor">
    <cofactor evidence="1 11 12">
        <name>pyridoxal 5'-phosphate</name>
        <dbReference type="ChEBI" id="CHEBI:597326"/>
    </cofactor>
</comment>
<dbReference type="GeneID" id="6099785"/>
<evidence type="ECO:0000256" key="6">
    <source>
        <dbReference type="ARBA" id="ARBA00022898"/>
    </source>
</evidence>
<evidence type="ECO:0000256" key="10">
    <source>
        <dbReference type="ARBA" id="ARBA00041275"/>
    </source>
</evidence>
<dbReference type="SUPFAM" id="SSF53383">
    <property type="entry name" value="PLP-dependent transferases"/>
    <property type="match status" value="1"/>
</dbReference>
<evidence type="ECO:0000313" key="14">
    <source>
        <dbReference type="EMBL" id="VIO95605.1"/>
    </source>
</evidence>
<dbReference type="EC" id="4.1.1.28" evidence="8"/>
<reference evidence="16" key="4">
    <citation type="submission" date="2019-12" db="UniProtKB">
        <authorList>
            <consortium name="WormBaseParasite"/>
        </authorList>
    </citation>
    <scope>IDENTIFICATION</scope>
</reference>
<dbReference type="PRINTS" id="PR00800">
    <property type="entry name" value="YHDCRBOXLASE"/>
</dbReference>
<keyword evidence="15" id="KW-1185">Reference proteome</keyword>
<evidence type="ECO:0000313" key="13">
    <source>
        <dbReference type="EMBL" id="CTP80684.1"/>
    </source>
</evidence>
<dbReference type="Gene3D" id="1.20.1340.10">
    <property type="entry name" value="dopa decarboxylase, N-terminal domain"/>
    <property type="match status" value="1"/>
</dbReference>
<sequence length="506" mass="58087">MNISEFRQYGRQMIDFIADYWESLRKRTPLPDVKPGFMNKLVPQHAPVMGEPWEKIFNDIDEVVINYNTHWHHPHFFAYFPTGISYQSIMGDILSGGIASIGFSWQSSPSMTELEISMTNWLAKALELPAEFLNTENGPGIGIIQNTASDATYLAILAARGRAVERIKVSEDKIIGQELQVISDGTGELCYYSYHDATIISKLVAYCSDQAHSSVEKGVMLAAMRLRKLKTIRGGPFDNFFVNAETLEKAIMIDRQNGLVPFIFIMTLGTTSSCGMDPIDKLGPICKRENIWIHIDSAYAGAFLLCPEYRYLSRGFEYIDSFNMNAHKALPINFDCSPMWFRNGKEILKYFAVNPIYLKYNQTCATDYRHFQIALGRRFRSLKVWFVLRNFGISGLQKHLRKMIDLAKNFEALIQEDQLLELFVPRTLGMVCFRLKDSTNEMNEELNRRINEDRRIHLVASVVHGIYFIRFAVCSTLTTYEDIKQAHSIIHNFAKDIRRDAKKILK</sequence>